<name>A0ABM0JRP7_APLCA</name>
<dbReference type="GeneID" id="101855874"/>
<protein>
    <submittedName>
        <fullName evidence="3 4">Uncharacterized protein LOC101855874</fullName>
    </submittedName>
</protein>
<dbReference type="Proteomes" id="UP000694888">
    <property type="component" value="Unplaced"/>
</dbReference>
<sequence length="402" mass="44761">MAYSVPAAVEDDNVTYESLVEEISNFLQANRDISQIRFQCLVHEAFQPSCNSTSTQKNDRRTNVVSGAVSKAHVARKRQSSNRTRWICFSAFTFMAVILAYLVSSQAQHLAVTNRLTKTVHTVVAGVVPSSSPFPPLMDIAYHLVLRPARLLSTSLGLATNKDLQECYVKNPLLTLWKQDSPKEECTCSRVKYILSAKEDLGRDHNLPLTPYLIDAQPIVLRQWSGHASVTDLRRELVEFSGILGAVPSVVSCNLDVVSNLQDLTKPQIFDAVVNNPTAHLEWLTRNYIGCSAIKRLFPLPVVWQHGFFDSHRVLLLDGAESNAYELPIGSEVTIYLQGHGARKVILMPKEPCSSRCRHLSTRLKSGDILMFSGSVWRARSERVDGEPSLASLAVLDEEDSE</sequence>
<accession>A0ABM0JRP7</accession>
<reference evidence="3 4" key="1">
    <citation type="submission" date="2025-05" db="UniProtKB">
        <authorList>
            <consortium name="RefSeq"/>
        </authorList>
    </citation>
    <scope>IDENTIFICATION</scope>
</reference>
<dbReference type="RefSeq" id="XP_035826074.1">
    <property type="nucleotide sequence ID" value="XM_035970181.1"/>
</dbReference>
<gene>
    <name evidence="3 4" type="primary">LOC101855874</name>
</gene>
<evidence type="ECO:0000313" key="3">
    <source>
        <dbReference type="RefSeq" id="XP_005100009.1"/>
    </source>
</evidence>
<organism evidence="2 3">
    <name type="scientific">Aplysia californica</name>
    <name type="common">California sea hare</name>
    <dbReference type="NCBI Taxonomy" id="6500"/>
    <lineage>
        <taxon>Eukaryota</taxon>
        <taxon>Metazoa</taxon>
        <taxon>Spiralia</taxon>
        <taxon>Lophotrochozoa</taxon>
        <taxon>Mollusca</taxon>
        <taxon>Gastropoda</taxon>
        <taxon>Heterobranchia</taxon>
        <taxon>Euthyneura</taxon>
        <taxon>Tectipleura</taxon>
        <taxon>Aplysiida</taxon>
        <taxon>Aplysioidea</taxon>
        <taxon>Aplysiidae</taxon>
        <taxon>Aplysia</taxon>
    </lineage>
</organism>
<keyword evidence="2" id="KW-1185">Reference proteome</keyword>
<dbReference type="RefSeq" id="XP_005100009.1">
    <property type="nucleotide sequence ID" value="XM_005099952.3"/>
</dbReference>
<keyword evidence="1" id="KW-0472">Membrane</keyword>
<feature type="transmembrane region" description="Helical" evidence="1">
    <location>
        <begin position="86"/>
        <end position="104"/>
    </location>
</feature>
<keyword evidence="1" id="KW-1133">Transmembrane helix</keyword>
<keyword evidence="1" id="KW-0812">Transmembrane</keyword>
<evidence type="ECO:0000313" key="2">
    <source>
        <dbReference type="Proteomes" id="UP000694888"/>
    </source>
</evidence>
<proteinExistence type="predicted"/>
<evidence type="ECO:0000256" key="1">
    <source>
        <dbReference type="SAM" id="Phobius"/>
    </source>
</evidence>
<evidence type="ECO:0000313" key="4">
    <source>
        <dbReference type="RefSeq" id="XP_035826074.1"/>
    </source>
</evidence>